<protein>
    <submittedName>
        <fullName evidence="2">DNA-binding protein</fullName>
    </submittedName>
</protein>
<reference evidence="2 3" key="1">
    <citation type="journal article" date="2017" name="Infect. Genet. Evol.">
        <title>The new phylogeny of the genus Mycobacterium: The old and the news.</title>
        <authorList>
            <person name="Tortoli E."/>
            <person name="Fedrizzi T."/>
            <person name="Meehan C.J."/>
            <person name="Trovato A."/>
            <person name="Grottola A."/>
            <person name="Giacobazzi E."/>
            <person name="Serpini G.F."/>
            <person name="Tagliazucchi S."/>
            <person name="Fabio A."/>
            <person name="Bettua C."/>
            <person name="Bertorelli R."/>
            <person name="Frascaro F."/>
            <person name="De Sanctis V."/>
            <person name="Pecorari M."/>
            <person name="Jousson O."/>
            <person name="Segata N."/>
            <person name="Cirillo D.M."/>
        </authorList>
    </citation>
    <scope>NUCLEOTIDE SEQUENCE [LARGE SCALE GENOMIC DNA]</scope>
    <source>
        <strain evidence="2 3">CIP1034565</strain>
    </source>
</reference>
<dbReference type="Pfam" id="PF13625">
    <property type="entry name" value="Helicase_C_3"/>
    <property type="match status" value="1"/>
</dbReference>
<keyword evidence="2" id="KW-0238">DNA-binding</keyword>
<comment type="caution">
    <text evidence="2">The sequence shown here is derived from an EMBL/GenBank/DDBJ whole genome shotgun (WGS) entry which is preliminary data.</text>
</comment>
<dbReference type="GO" id="GO:0003677">
    <property type="term" value="F:DNA binding"/>
    <property type="evidence" value="ECO:0007669"/>
    <property type="project" value="UniProtKB-KW"/>
</dbReference>
<dbReference type="OrthoDB" id="3415124at2"/>
<name>A0A2G5P602_9MYCO</name>
<organism evidence="2 3">
    <name type="scientific">Mycolicibacterium brumae</name>
    <dbReference type="NCBI Taxonomy" id="85968"/>
    <lineage>
        <taxon>Bacteria</taxon>
        <taxon>Bacillati</taxon>
        <taxon>Actinomycetota</taxon>
        <taxon>Actinomycetes</taxon>
        <taxon>Mycobacteriales</taxon>
        <taxon>Mycobacteriaceae</taxon>
        <taxon>Mycolicibacterium</taxon>
    </lineage>
</organism>
<dbReference type="Proteomes" id="UP000230551">
    <property type="component" value="Unassembled WGS sequence"/>
</dbReference>
<dbReference type="InterPro" id="IPR032830">
    <property type="entry name" value="XPB/Ssl2_N"/>
</dbReference>
<feature type="domain" description="Helicase XPB/Ssl2 N-terminal" evidence="1">
    <location>
        <begin position="473"/>
        <end position="594"/>
    </location>
</feature>
<evidence type="ECO:0000259" key="1">
    <source>
        <dbReference type="Pfam" id="PF13625"/>
    </source>
</evidence>
<sequence length="750" mass="78734">MKKQSRGTPLGAWLAELPDDGLVRLLTLRPDLAQPAPASIAALASRAQARQSVQAATDELDLLRLSVLDALLVLHANVSPVPPAALTDLLTGRADPAQVRHALDELKARALAWGDDEIRVASEATAGLPWYPGQVMRDGGDLTNDELAALIGGLDPEQRELLDRLAEGSPVGRTRDARPDAPQANPVPRLLAAGLLMRVDDETVLLPRRVGQLLRGQQPDPIELTPPDAAVAQVSQMEADGAAAVAVIDLLREVDTVLNTLAASPAPELRSGGLGVREAKRLAKATGIGEDRLTLILELAATAGLIASGMPDPAPEDGNPPYWAPTVAADRYQDTPASGRWALLAQAWLALPARPGLVGQRGPDGKPLVALSHALHSSAAPLDRRLLLTMLDELPDGAVTRAEEASAALAWRRPRWAARLAPEPVGHLLAEAQILGILGRGALTTPGRALLRDGVEAAAEAMEQALPDPVDHFLLQADLTVVVPGPLAPELAEELTAAADIESAGAASVYRISEASVRRALDAGHSAGGLHGFFERHSKTPVPQGLTYLIDDVARRHGQLRVGMASSFVRCEDPALLAQAIGAPAVRVLELRLLAPTVAISQAPIGEVLAALRAAGMAPAAEDASGAIVNLAARGARVPANPHRRSFRPPPNPSNHDNLVGLVSVLRRVEATPDGEVIDPNQATVALLRAAMQRSDVLIGYRDNAGVSSRRLVTPVSVRGGILTAFDETSGRVREFAVHRVTSVVSDLGG</sequence>
<keyword evidence="3" id="KW-1185">Reference proteome</keyword>
<dbReference type="STRING" id="85968.GCA_900073015_02203"/>
<evidence type="ECO:0000313" key="2">
    <source>
        <dbReference type="EMBL" id="PIB73540.1"/>
    </source>
</evidence>
<dbReference type="EMBL" id="PDCN02000028">
    <property type="protein sequence ID" value="PIB73540.1"/>
    <property type="molecule type" value="Genomic_DNA"/>
</dbReference>
<dbReference type="RefSeq" id="WP_090589066.1">
    <property type="nucleotide sequence ID" value="NZ_CP104302.1"/>
</dbReference>
<proteinExistence type="predicted"/>
<dbReference type="AlphaFoldDB" id="A0A2G5P602"/>
<accession>A0A2G5P602</accession>
<gene>
    <name evidence="2" type="ORF">CQY22_016540</name>
</gene>
<evidence type="ECO:0000313" key="3">
    <source>
        <dbReference type="Proteomes" id="UP000230551"/>
    </source>
</evidence>